<feature type="transmembrane region" description="Helical" evidence="8">
    <location>
        <begin position="656"/>
        <end position="678"/>
    </location>
</feature>
<protein>
    <submittedName>
        <fullName evidence="9">Cation transport protein-domain-containing protein</fullName>
    </submittedName>
</protein>
<feature type="transmembrane region" description="Helical" evidence="8">
    <location>
        <begin position="66"/>
        <end position="86"/>
    </location>
</feature>
<dbReference type="InterPro" id="IPR003445">
    <property type="entry name" value="Cat_transpt"/>
</dbReference>
<feature type="transmembrane region" description="Helical" evidence="8">
    <location>
        <begin position="478"/>
        <end position="498"/>
    </location>
</feature>
<dbReference type="PANTHER" id="PTHR31064:SF30">
    <property type="entry name" value="HIGH-AFFINITY POTASSIUM TRANSPORT PROTEIN-RELATED"/>
    <property type="match status" value="1"/>
</dbReference>
<organism evidence="9 10">
    <name type="scientific">Rhodocollybia butyracea</name>
    <dbReference type="NCBI Taxonomy" id="206335"/>
    <lineage>
        <taxon>Eukaryota</taxon>
        <taxon>Fungi</taxon>
        <taxon>Dikarya</taxon>
        <taxon>Basidiomycota</taxon>
        <taxon>Agaricomycotina</taxon>
        <taxon>Agaricomycetes</taxon>
        <taxon>Agaricomycetidae</taxon>
        <taxon>Agaricales</taxon>
        <taxon>Marasmiineae</taxon>
        <taxon>Omphalotaceae</taxon>
        <taxon>Rhodocollybia</taxon>
    </lineage>
</organism>
<reference evidence="9" key="1">
    <citation type="submission" date="2020-11" db="EMBL/GenBank/DDBJ databases">
        <authorList>
            <consortium name="DOE Joint Genome Institute"/>
            <person name="Ahrendt S."/>
            <person name="Riley R."/>
            <person name="Andreopoulos W."/>
            <person name="Labutti K."/>
            <person name="Pangilinan J."/>
            <person name="Ruiz-Duenas F.J."/>
            <person name="Barrasa J.M."/>
            <person name="Sanchez-Garcia M."/>
            <person name="Camarero S."/>
            <person name="Miyauchi S."/>
            <person name="Serrano A."/>
            <person name="Linde D."/>
            <person name="Babiker R."/>
            <person name="Drula E."/>
            <person name="Ayuso-Fernandez I."/>
            <person name="Pacheco R."/>
            <person name="Padilla G."/>
            <person name="Ferreira P."/>
            <person name="Barriuso J."/>
            <person name="Kellner H."/>
            <person name="Castanera R."/>
            <person name="Alfaro M."/>
            <person name="Ramirez L."/>
            <person name="Pisabarro A.G."/>
            <person name="Kuo A."/>
            <person name="Tritt A."/>
            <person name="Lipzen A."/>
            <person name="He G."/>
            <person name="Yan M."/>
            <person name="Ng V."/>
            <person name="Cullen D."/>
            <person name="Martin F."/>
            <person name="Rosso M.-N."/>
            <person name="Henrissat B."/>
            <person name="Hibbett D."/>
            <person name="Martinez A.T."/>
            <person name="Grigoriev I.V."/>
        </authorList>
    </citation>
    <scope>NUCLEOTIDE SEQUENCE</scope>
    <source>
        <strain evidence="9">AH 40177</strain>
    </source>
</reference>
<keyword evidence="4 8" id="KW-1133">Transmembrane helix</keyword>
<dbReference type="OrthoDB" id="9999863at2759"/>
<feature type="transmembrane region" description="Helical" evidence="8">
    <location>
        <begin position="416"/>
        <end position="442"/>
    </location>
</feature>
<comment type="subcellular location">
    <subcellularLocation>
        <location evidence="1">Membrane</location>
        <topology evidence="1">Multi-pass membrane protein</topology>
    </subcellularLocation>
</comment>
<feature type="transmembrane region" description="Helical" evidence="8">
    <location>
        <begin position="543"/>
        <end position="570"/>
    </location>
</feature>
<evidence type="ECO:0000256" key="6">
    <source>
        <dbReference type="ARBA" id="ARBA00023136"/>
    </source>
</evidence>
<feature type="transmembrane region" description="Helical" evidence="8">
    <location>
        <begin position="92"/>
        <end position="113"/>
    </location>
</feature>
<comment type="caution">
    <text evidence="9">The sequence shown here is derived from an EMBL/GenBank/DDBJ whole genome shotgun (WGS) entry which is preliminary data.</text>
</comment>
<sequence>MTSNPTELRPSRNFFSRCYNFIENFILYESTFFRIHLVVFVLVPLIFSAIFWGCNGRFHISYLDSLFLCYSAMTVTGLSTINLSSTTAWQQVILYLLMMMGDITTVSWIMVLVRKEYFKRRCEYEYVAKNRTFSATISSPIAVFKARESVPTNSINNTQEAPTPTAIQPTRTVSFETEKAAQRSGSNAILPDMNFTSSPEVVDAELPPEPLTSPPPRPNGVEFAYSTSMRTTGVPLARRTYIFTNRIQDHEPIDLVRKHRDFPGPITIMRKAMRKVVPRMYKKLERSVTIPYSRTVEGNDVSWLASNAQIIVGRNSDFHVETLADELVEQIGGIEYVALRWLSYIVPLYFVGTQLISFILFAPWLSITHEYDNVFANQIRDVKKPWFSLFEVLGAYTGGGLSLVDEGMLPFQSAYLMIFAMIFVILAGNHALPIFLRLVIWIGSKISNQGSESEQAFSFLLDHPRRCFIYMFPSHQTWFLVICLILFSLVEWASFEILDIGLEVWTSLPIGPRIVTGLFQGLAARASGFSMVNISELAPAVQFLYLVFMYIAVYPVSFSVFRLCICVNLYTLQIALSIRSTNVYEEQSLGVFEALPEEEPTDFGNLGRRQRVGRYIGWHLRRQLSIDIWWLVWGVFFIAIIERHNLLDENQKWFDLFRVLFELVSAFGGIGLSLGIPTENYSFVGAMKPLSKLVVIVIMVRGRHRGLPQAIDRAIMLPEELMKRNEPNTAATEVTRTRRNGRLNNSAHVETAQTV</sequence>
<evidence type="ECO:0000256" key="4">
    <source>
        <dbReference type="ARBA" id="ARBA00022989"/>
    </source>
</evidence>
<evidence type="ECO:0000256" key="2">
    <source>
        <dbReference type="ARBA" id="ARBA00022448"/>
    </source>
</evidence>
<dbReference type="GO" id="GO:0005886">
    <property type="term" value="C:plasma membrane"/>
    <property type="evidence" value="ECO:0007669"/>
    <property type="project" value="TreeGrafter"/>
</dbReference>
<dbReference type="GO" id="GO:0030007">
    <property type="term" value="P:intracellular potassium ion homeostasis"/>
    <property type="evidence" value="ECO:0007669"/>
    <property type="project" value="TreeGrafter"/>
</dbReference>
<gene>
    <name evidence="9" type="ORF">BDP27DRAFT_1444297</name>
</gene>
<evidence type="ECO:0000256" key="5">
    <source>
        <dbReference type="ARBA" id="ARBA00023065"/>
    </source>
</evidence>
<dbReference type="GO" id="GO:0140107">
    <property type="term" value="F:high-affinity potassium ion transmembrane transporter activity"/>
    <property type="evidence" value="ECO:0007669"/>
    <property type="project" value="TreeGrafter"/>
</dbReference>
<dbReference type="InterPro" id="IPR051143">
    <property type="entry name" value="TrkH_K-transport"/>
</dbReference>
<dbReference type="Proteomes" id="UP000772434">
    <property type="component" value="Unassembled WGS sequence"/>
</dbReference>
<evidence type="ECO:0000256" key="7">
    <source>
        <dbReference type="SAM" id="MobiDB-lite"/>
    </source>
</evidence>
<dbReference type="GO" id="GO:1990573">
    <property type="term" value="P:potassium ion import across plasma membrane"/>
    <property type="evidence" value="ECO:0007669"/>
    <property type="project" value="TreeGrafter"/>
</dbReference>
<evidence type="ECO:0000256" key="1">
    <source>
        <dbReference type="ARBA" id="ARBA00004141"/>
    </source>
</evidence>
<dbReference type="AlphaFoldDB" id="A0A9P5Q4H2"/>
<evidence type="ECO:0000256" key="8">
    <source>
        <dbReference type="SAM" id="Phobius"/>
    </source>
</evidence>
<evidence type="ECO:0000313" key="9">
    <source>
        <dbReference type="EMBL" id="KAF9074452.1"/>
    </source>
</evidence>
<evidence type="ECO:0000256" key="3">
    <source>
        <dbReference type="ARBA" id="ARBA00022692"/>
    </source>
</evidence>
<proteinExistence type="predicted"/>
<dbReference type="PANTHER" id="PTHR31064">
    <property type="entry name" value="POTASSIUM TRANSPORT PROTEIN DDB_G0292412-RELATED"/>
    <property type="match status" value="1"/>
</dbReference>
<feature type="region of interest" description="Disordered" evidence="7">
    <location>
        <begin position="726"/>
        <end position="755"/>
    </location>
</feature>
<feature type="transmembrane region" description="Helical" evidence="8">
    <location>
        <begin position="33"/>
        <end position="54"/>
    </location>
</feature>
<evidence type="ECO:0000313" key="10">
    <source>
        <dbReference type="Proteomes" id="UP000772434"/>
    </source>
</evidence>
<keyword evidence="5" id="KW-0406">Ion transport</keyword>
<name>A0A9P5Q4H2_9AGAR</name>
<feature type="transmembrane region" description="Helical" evidence="8">
    <location>
        <begin position="341"/>
        <end position="365"/>
    </location>
</feature>
<keyword evidence="6 8" id="KW-0472">Membrane</keyword>
<keyword evidence="10" id="KW-1185">Reference proteome</keyword>
<dbReference type="EMBL" id="JADNRY010000013">
    <property type="protein sequence ID" value="KAF9074452.1"/>
    <property type="molecule type" value="Genomic_DNA"/>
</dbReference>
<keyword evidence="2" id="KW-0813">Transport</keyword>
<dbReference type="Pfam" id="PF02386">
    <property type="entry name" value="TrkH"/>
    <property type="match status" value="1"/>
</dbReference>
<feature type="transmembrane region" description="Helical" evidence="8">
    <location>
        <begin position="624"/>
        <end position="641"/>
    </location>
</feature>
<keyword evidence="3 8" id="KW-0812">Transmembrane</keyword>
<accession>A0A9P5Q4H2</accession>
<feature type="compositionally biased region" description="Polar residues" evidence="7">
    <location>
        <begin position="742"/>
        <end position="755"/>
    </location>
</feature>